<accession>A0AA36IKF4</accession>
<feature type="transmembrane region" description="Helical" evidence="1">
    <location>
        <begin position="12"/>
        <end position="32"/>
    </location>
</feature>
<dbReference type="AlphaFoldDB" id="A0AA36IKF4"/>
<keyword evidence="1" id="KW-0812">Transmembrane</keyword>
<protein>
    <submittedName>
        <fullName evidence="2">Uncharacterized protein</fullName>
    </submittedName>
</protein>
<keyword evidence="1" id="KW-1133">Transmembrane helix</keyword>
<reference evidence="2" key="1">
    <citation type="submission" date="2023-08" db="EMBL/GenBank/DDBJ databases">
        <authorList>
            <person name="Chen Y."/>
            <person name="Shah S."/>
            <person name="Dougan E. K."/>
            <person name="Thang M."/>
            <person name="Chan C."/>
        </authorList>
    </citation>
    <scope>NUCLEOTIDE SEQUENCE</scope>
</reference>
<dbReference type="Gene3D" id="1.10.238.10">
    <property type="entry name" value="EF-hand"/>
    <property type="match status" value="1"/>
</dbReference>
<evidence type="ECO:0000256" key="1">
    <source>
        <dbReference type="SAM" id="Phobius"/>
    </source>
</evidence>
<gene>
    <name evidence="2" type="ORF">EVOR1521_LOCUS13977</name>
</gene>
<keyword evidence="3" id="KW-1185">Reference proteome</keyword>
<proteinExistence type="predicted"/>
<sequence>MSSWVDLAFTEPWLYGTITVFVVAAGVLFLGMKFLGRMIAARQLAKAHPPNARKLSSEDFEALCCRTGLSRAEIARLYFTFMTVTEGESHDSAEKIIEELPYFEGPLQDRMISALKLPEEIDFVILASALSVFSERAALDDKMRFLFRLYSSELTGSVSKQDFTGAGCGVEQVTPGAFHV</sequence>
<dbReference type="EMBL" id="CAUJNA010001624">
    <property type="protein sequence ID" value="CAJ1388022.1"/>
    <property type="molecule type" value="Genomic_DNA"/>
</dbReference>
<evidence type="ECO:0000313" key="2">
    <source>
        <dbReference type="EMBL" id="CAJ1388022.1"/>
    </source>
</evidence>
<keyword evidence="1" id="KW-0472">Membrane</keyword>
<organism evidence="2 3">
    <name type="scientific">Effrenium voratum</name>
    <dbReference type="NCBI Taxonomy" id="2562239"/>
    <lineage>
        <taxon>Eukaryota</taxon>
        <taxon>Sar</taxon>
        <taxon>Alveolata</taxon>
        <taxon>Dinophyceae</taxon>
        <taxon>Suessiales</taxon>
        <taxon>Symbiodiniaceae</taxon>
        <taxon>Effrenium</taxon>
    </lineage>
</organism>
<evidence type="ECO:0000313" key="3">
    <source>
        <dbReference type="Proteomes" id="UP001178507"/>
    </source>
</evidence>
<dbReference type="Proteomes" id="UP001178507">
    <property type="component" value="Unassembled WGS sequence"/>
</dbReference>
<name>A0AA36IKF4_9DINO</name>
<comment type="caution">
    <text evidence="2">The sequence shown here is derived from an EMBL/GenBank/DDBJ whole genome shotgun (WGS) entry which is preliminary data.</text>
</comment>